<comment type="caution">
    <text evidence="3">The sequence shown here is derived from an EMBL/GenBank/DDBJ whole genome shotgun (WGS) entry which is preliminary data.</text>
</comment>
<dbReference type="InterPro" id="IPR006076">
    <property type="entry name" value="FAD-dep_OxRdtase"/>
</dbReference>
<dbReference type="Gene3D" id="3.50.50.60">
    <property type="entry name" value="FAD/NAD(P)-binding domain"/>
    <property type="match status" value="1"/>
</dbReference>
<dbReference type="Proteomes" id="UP000029665">
    <property type="component" value="Unassembled WGS sequence"/>
</dbReference>
<dbReference type="PANTHER" id="PTHR13847">
    <property type="entry name" value="SARCOSINE DEHYDROGENASE-RELATED"/>
    <property type="match status" value="1"/>
</dbReference>
<keyword evidence="4" id="KW-1185">Reference proteome</keyword>
<feature type="domain" description="FAD dependent oxidoreductase" evidence="2">
    <location>
        <begin position="66"/>
        <end position="194"/>
    </location>
</feature>
<dbReference type="Pfam" id="PF01266">
    <property type="entry name" value="DAO"/>
    <property type="match status" value="1"/>
</dbReference>
<dbReference type="InterPro" id="IPR036188">
    <property type="entry name" value="FAD/NAD-bd_sf"/>
</dbReference>
<dbReference type="GO" id="GO:0005737">
    <property type="term" value="C:cytoplasm"/>
    <property type="evidence" value="ECO:0007669"/>
    <property type="project" value="TreeGrafter"/>
</dbReference>
<evidence type="ECO:0000313" key="3">
    <source>
        <dbReference type="EMBL" id="CDO71737.1"/>
    </source>
</evidence>
<dbReference type="OMA" id="WAWLCGT"/>
<dbReference type="Gene3D" id="3.30.9.10">
    <property type="entry name" value="D-Amino Acid Oxidase, subunit A, domain 2"/>
    <property type="match status" value="1"/>
</dbReference>
<dbReference type="STRING" id="5643.A0A060SB78"/>
<organism evidence="3 4">
    <name type="scientific">Pycnoporus cinnabarinus</name>
    <name type="common">Cinnabar-red polypore</name>
    <name type="synonym">Trametes cinnabarina</name>
    <dbReference type="NCBI Taxonomy" id="5643"/>
    <lineage>
        <taxon>Eukaryota</taxon>
        <taxon>Fungi</taxon>
        <taxon>Dikarya</taxon>
        <taxon>Basidiomycota</taxon>
        <taxon>Agaricomycotina</taxon>
        <taxon>Agaricomycetes</taxon>
        <taxon>Polyporales</taxon>
        <taxon>Polyporaceae</taxon>
        <taxon>Trametes</taxon>
    </lineage>
</organism>
<dbReference type="EMBL" id="CCBP010000105">
    <property type="protein sequence ID" value="CDO71737.1"/>
    <property type="molecule type" value="Genomic_DNA"/>
</dbReference>
<dbReference type="OrthoDB" id="429143at2759"/>
<evidence type="ECO:0000313" key="4">
    <source>
        <dbReference type="Proteomes" id="UP000029665"/>
    </source>
</evidence>
<proteinExistence type="predicted"/>
<gene>
    <name evidence="3" type="ORF">BN946_scf184920.g21</name>
</gene>
<evidence type="ECO:0000259" key="2">
    <source>
        <dbReference type="Pfam" id="PF01266"/>
    </source>
</evidence>
<reference evidence="3" key="1">
    <citation type="submission" date="2014-01" db="EMBL/GenBank/DDBJ databases">
        <title>The genome of the white-rot fungus Pycnoporus cinnabarinus: a basidiomycete model with a versatile arsenal for lignocellulosic biomass breakdown.</title>
        <authorList>
            <person name="Levasseur A."/>
            <person name="Lomascolo A."/>
            <person name="Ruiz-Duenas F.J."/>
            <person name="Uzan E."/>
            <person name="Piumi F."/>
            <person name="Kues U."/>
            <person name="Ram A.F.J."/>
            <person name="Murat C."/>
            <person name="Haon M."/>
            <person name="Benoit I."/>
            <person name="Arfi Y."/>
            <person name="Chevret D."/>
            <person name="Drula E."/>
            <person name="Kwon M.J."/>
            <person name="Gouret P."/>
            <person name="Lesage-Meessen L."/>
            <person name="Lombard V."/>
            <person name="Mariette J."/>
            <person name="Noirot C."/>
            <person name="Park J."/>
            <person name="Patyshakuliyeva A."/>
            <person name="Wieneger R.A.B."/>
            <person name="Wosten H.A.B."/>
            <person name="Martin F."/>
            <person name="Coutinho P.M."/>
            <person name="de Vries R."/>
            <person name="Martinez A.T."/>
            <person name="Klopp C."/>
            <person name="Pontarotti P."/>
            <person name="Henrissat B."/>
            <person name="Record E."/>
        </authorList>
    </citation>
    <scope>NUCLEOTIDE SEQUENCE [LARGE SCALE GENOMIC DNA]</scope>
    <source>
        <strain evidence="3">BRFM137</strain>
    </source>
</reference>
<dbReference type="HOGENOM" id="CLU_022730_2_1_1"/>
<dbReference type="SUPFAM" id="SSF51905">
    <property type="entry name" value="FAD/NAD(P)-binding domain"/>
    <property type="match status" value="1"/>
</dbReference>
<sequence>MGSVLSRAQIALQALAQLRNTYSTLHKRLQLSPGLPVANPTQPLWTYPPVHLPSEDQSGDLPDYADVVVIGSGITGTSVVYNLLSRESGLKIVMLEARGVCSGATGRNGGHINPPLYHDYEELKDKHGERVAKVMVAFRRAHLIEVQRIAEEEGILKESQVRETEHLDVFECPKTFAESKAKLEAWRAAMPVESSTFVAYERDEAIKLPAGEHELMFGGGWAQACDDGLPEIGIADDAAVNHTSQSYLAGALPQYFGLENWGAEAVVEDGGEAGEGSVKWGAGRTKAQWSGILGISADLLPWVGRVPAKLSGRTPPTSLVRPSPAQEHGSRKSGEGGGSSALAHMVLDREEEIREWFPDIMRVTEKRWKEAQFDNLIAKFM</sequence>
<dbReference type="PANTHER" id="PTHR13847:SF213">
    <property type="entry name" value="DEPENDENT OXIDOREDUCTASE, PUTATIVE-RELATED"/>
    <property type="match status" value="1"/>
</dbReference>
<accession>A0A060SB78</accession>
<feature type="region of interest" description="Disordered" evidence="1">
    <location>
        <begin position="311"/>
        <end position="340"/>
    </location>
</feature>
<dbReference type="AlphaFoldDB" id="A0A060SB78"/>
<protein>
    <recommendedName>
        <fullName evidence="2">FAD dependent oxidoreductase domain-containing protein</fullName>
    </recommendedName>
</protein>
<name>A0A060SB78_PYCCI</name>
<evidence type="ECO:0000256" key="1">
    <source>
        <dbReference type="SAM" id="MobiDB-lite"/>
    </source>
</evidence>